<feature type="region of interest" description="Disordered" evidence="1">
    <location>
        <begin position="294"/>
        <end position="323"/>
    </location>
</feature>
<dbReference type="RefSeq" id="WP_209604022.1">
    <property type="nucleotide sequence ID" value="NZ_JAGILA010000006.1"/>
</dbReference>
<dbReference type="EMBL" id="JAGILA010000006">
    <property type="protein sequence ID" value="MBP2237674.1"/>
    <property type="molecule type" value="Genomic_DNA"/>
</dbReference>
<dbReference type="Proteomes" id="UP000730739">
    <property type="component" value="Unassembled WGS sequence"/>
</dbReference>
<name>A0ABS4R5V9_9HYPH</name>
<sequence length="344" mass="38585">MPLTLPRRLQVKLRDSANRAIFDSAFHHGKVPSNEVAWLRNFVDDAVPYIQAEWQHLFSGTGATAHLSGFVCHGHPWVNFSSNPTSCELGDFLLVHDHECSSGGVERQAALVQAKIFHDRGGVTARNALQLALYQGWPAFNYASWPNGMPALESVLRKKGLYTDALSAYRRDLRVTGTAHAPTDAELDRSCRYGMIQVDYARKFYSSNYRRNPWRMCSAYSRPDVYTTLDGFRLGTYLTRLVRGDAGRPAPQVAWPTSMSSACHWSLVVNELMTLKPAHQATILTAHSLSAAAVQSQREKQPVPTFDGDREKEPTRPKAFEREGGLVILHVQTRGEYEERPVDD</sequence>
<evidence type="ECO:0000313" key="2">
    <source>
        <dbReference type="EMBL" id="MBP2237674.1"/>
    </source>
</evidence>
<reference evidence="2 3" key="1">
    <citation type="submission" date="2021-03" db="EMBL/GenBank/DDBJ databases">
        <title>Genomic Encyclopedia of Type Strains, Phase IV (KMG-IV): sequencing the most valuable type-strain genomes for metagenomic binning, comparative biology and taxonomic classification.</title>
        <authorList>
            <person name="Goeker M."/>
        </authorList>
    </citation>
    <scope>NUCLEOTIDE SEQUENCE [LARGE SCALE GENOMIC DNA]</scope>
    <source>
        <strain evidence="2 3">DSM 13372</strain>
    </source>
</reference>
<accession>A0ABS4R5V9</accession>
<organism evidence="2 3">
    <name type="scientific">Sinorhizobium kostiense</name>
    <dbReference type="NCBI Taxonomy" id="76747"/>
    <lineage>
        <taxon>Bacteria</taxon>
        <taxon>Pseudomonadati</taxon>
        <taxon>Pseudomonadota</taxon>
        <taxon>Alphaproteobacteria</taxon>
        <taxon>Hyphomicrobiales</taxon>
        <taxon>Rhizobiaceae</taxon>
        <taxon>Sinorhizobium/Ensifer group</taxon>
        <taxon>Sinorhizobium</taxon>
    </lineage>
</organism>
<evidence type="ECO:0000313" key="3">
    <source>
        <dbReference type="Proteomes" id="UP000730739"/>
    </source>
</evidence>
<evidence type="ECO:0000256" key="1">
    <source>
        <dbReference type="SAM" id="MobiDB-lite"/>
    </source>
</evidence>
<proteinExistence type="predicted"/>
<comment type="caution">
    <text evidence="2">The sequence shown here is derived from an EMBL/GenBank/DDBJ whole genome shotgun (WGS) entry which is preliminary data.</text>
</comment>
<feature type="compositionally biased region" description="Basic and acidic residues" evidence="1">
    <location>
        <begin position="297"/>
        <end position="323"/>
    </location>
</feature>
<keyword evidence="3" id="KW-1185">Reference proteome</keyword>
<protein>
    <submittedName>
        <fullName evidence="2">Uncharacterized protein</fullName>
    </submittedName>
</protein>
<gene>
    <name evidence="2" type="ORF">J2Z31_004197</name>
</gene>